<comment type="similarity">
    <text evidence="1">Belongs to the Frigida family.</text>
</comment>
<evidence type="ECO:0000256" key="4">
    <source>
        <dbReference type="ARBA" id="ARBA00023089"/>
    </source>
</evidence>
<evidence type="ECO:0000256" key="1">
    <source>
        <dbReference type="ARBA" id="ARBA00008956"/>
    </source>
</evidence>
<evidence type="ECO:0000256" key="5">
    <source>
        <dbReference type="SAM" id="Coils"/>
    </source>
</evidence>
<feature type="coiled-coil region" evidence="5">
    <location>
        <begin position="390"/>
        <end position="438"/>
    </location>
</feature>
<feature type="region of interest" description="Disordered" evidence="6">
    <location>
        <begin position="1"/>
        <end position="22"/>
    </location>
</feature>
<dbReference type="PANTHER" id="PTHR31791">
    <property type="entry name" value="FRIGIDA-LIKE PROTEIN 3-RELATED"/>
    <property type="match status" value="1"/>
</dbReference>
<feature type="compositionally biased region" description="Basic and acidic residues" evidence="6">
    <location>
        <begin position="78"/>
        <end position="119"/>
    </location>
</feature>
<keyword evidence="8" id="KW-1185">Reference proteome</keyword>
<feature type="compositionally biased region" description="Basic and acidic residues" evidence="6">
    <location>
        <begin position="12"/>
        <end position="22"/>
    </location>
</feature>
<organism evidence="7 8">
    <name type="scientific">Turnera subulata</name>
    <dbReference type="NCBI Taxonomy" id="218843"/>
    <lineage>
        <taxon>Eukaryota</taxon>
        <taxon>Viridiplantae</taxon>
        <taxon>Streptophyta</taxon>
        <taxon>Embryophyta</taxon>
        <taxon>Tracheophyta</taxon>
        <taxon>Spermatophyta</taxon>
        <taxon>Magnoliopsida</taxon>
        <taxon>eudicotyledons</taxon>
        <taxon>Gunneridae</taxon>
        <taxon>Pentapetalae</taxon>
        <taxon>rosids</taxon>
        <taxon>fabids</taxon>
        <taxon>Malpighiales</taxon>
        <taxon>Passifloraceae</taxon>
        <taxon>Turnera</taxon>
    </lineage>
</organism>
<proteinExistence type="inferred from homology"/>
<feature type="compositionally biased region" description="Low complexity" evidence="6">
    <location>
        <begin position="1034"/>
        <end position="1043"/>
    </location>
</feature>
<comment type="caution">
    <text evidence="7">The sequence shown here is derived from an EMBL/GenBank/DDBJ whole genome shotgun (WGS) entry which is preliminary data.</text>
</comment>
<evidence type="ECO:0008006" key="9">
    <source>
        <dbReference type="Google" id="ProtNLM"/>
    </source>
</evidence>
<dbReference type="Proteomes" id="UP001141552">
    <property type="component" value="Unassembled WGS sequence"/>
</dbReference>
<dbReference type="Pfam" id="PF07899">
    <property type="entry name" value="Frigida"/>
    <property type="match status" value="2"/>
</dbReference>
<feature type="coiled-coil region" evidence="5">
    <location>
        <begin position="268"/>
        <end position="316"/>
    </location>
</feature>
<feature type="compositionally biased region" description="Basic residues" evidence="6">
    <location>
        <begin position="1016"/>
        <end position="1025"/>
    </location>
</feature>
<evidence type="ECO:0000313" key="8">
    <source>
        <dbReference type="Proteomes" id="UP001141552"/>
    </source>
</evidence>
<evidence type="ECO:0000313" key="7">
    <source>
        <dbReference type="EMBL" id="KAJ4844117.1"/>
    </source>
</evidence>
<accession>A0A9Q0G8F1</accession>
<dbReference type="GO" id="GO:0009908">
    <property type="term" value="P:flower development"/>
    <property type="evidence" value="ECO:0007669"/>
    <property type="project" value="UniProtKB-KW"/>
</dbReference>
<feature type="region of interest" description="Disordered" evidence="6">
    <location>
        <begin position="668"/>
        <end position="724"/>
    </location>
</feature>
<feature type="region of interest" description="Disordered" evidence="6">
    <location>
        <begin position="65"/>
        <end position="119"/>
    </location>
</feature>
<keyword evidence="2" id="KW-0217">Developmental protein</keyword>
<keyword evidence="4" id="KW-0287">Flowering</keyword>
<dbReference type="PANTHER" id="PTHR31791:SF47">
    <property type="entry name" value="INACTIVE FRIGIDA-LIKE PROTEIN 2"/>
    <property type="match status" value="1"/>
</dbReference>
<dbReference type="GO" id="GO:0030154">
    <property type="term" value="P:cell differentiation"/>
    <property type="evidence" value="ECO:0007669"/>
    <property type="project" value="UniProtKB-KW"/>
</dbReference>
<feature type="compositionally biased region" description="Low complexity" evidence="6">
    <location>
        <begin position="671"/>
        <end position="696"/>
    </location>
</feature>
<dbReference type="InterPro" id="IPR012474">
    <property type="entry name" value="Frigida"/>
</dbReference>
<reference evidence="7" key="1">
    <citation type="submission" date="2022-02" db="EMBL/GenBank/DDBJ databases">
        <authorList>
            <person name="Henning P.M."/>
            <person name="McCubbin A.G."/>
            <person name="Shore J.S."/>
        </authorList>
    </citation>
    <scope>NUCLEOTIDE SEQUENCE</scope>
    <source>
        <strain evidence="7">F60SS</strain>
        <tissue evidence="7">Leaves</tissue>
    </source>
</reference>
<keyword evidence="3" id="KW-0221">Differentiation</keyword>
<dbReference type="AlphaFoldDB" id="A0A9Q0G8F1"/>
<reference evidence="7" key="2">
    <citation type="journal article" date="2023" name="Plants (Basel)">
        <title>Annotation of the Turnera subulata (Passifloraceae) Draft Genome Reveals the S-Locus Evolved after the Divergence of Turneroideae from Passifloroideae in a Stepwise Manner.</title>
        <authorList>
            <person name="Henning P.M."/>
            <person name="Roalson E.H."/>
            <person name="Mir W."/>
            <person name="McCubbin A.G."/>
            <person name="Shore J.S."/>
        </authorList>
    </citation>
    <scope>NUCLEOTIDE SEQUENCE</scope>
    <source>
        <strain evidence="7">F60SS</strain>
    </source>
</reference>
<dbReference type="OrthoDB" id="1166041at2759"/>
<evidence type="ECO:0000256" key="6">
    <source>
        <dbReference type="SAM" id="MobiDB-lite"/>
    </source>
</evidence>
<evidence type="ECO:0000256" key="3">
    <source>
        <dbReference type="ARBA" id="ARBA00022782"/>
    </source>
</evidence>
<gene>
    <name evidence="7" type="ORF">Tsubulata_028152</name>
</gene>
<name>A0A9Q0G8F1_9ROSI</name>
<sequence>MLVSISMEEEEGKAAEKQFQSDEQVRETIEQLHDRASFVLSFTTHWKAIGEHLLDHTFAPIQERERELRTAQESAAARLREAAEKEEAVQAREAAAERRRKEVEAAGRSVEERAGEVGEREKRLEVRDKEFKVKVVELQSREKNLECVDKLVKEREEKVRAKDKKMEERFKELVELEKRVEVKDKITSKRLKELELKEEQVGSRDKKSVERSKELQLKEGRVALREKELGERYKDLELKDKTLAKRLGDLEYKEKLAALKDKKCEDRFKELDHKEEQIKLKAKELENREGRINSREKKSEERFKELEQKEGQLKLKDEKCRERFKDLELKEEQFRLKDKNCANWFQELKLKEEKVALDDRKLGERFRELESREEQLTLKDKVFAERLKELELKEKQFKELQLKEEQVNLKDKDLEERFKDLELKEKQINEKFKVLELKGCNFVETMVTGLNEEPLANFVNGGNDMIDPSIDLHLKMNGRDLQIFLNERWKEHGSMTNDVETALRLSSDPAKLVLDAMEGFYPPHLKKEDVEFPEVAVRSSCNLLLRQLRKISRPIEPHVRQEAIGLAKDWIQRMRRDAEHSAEVMGFLQLVASYQLLSNFDEEEILNYMEIVSQQKEAPELFHVLGFGNKITGIIGKLKTGLSAHTDVKKFSSAPSISAADMDDSIHAFKSESSPSPEHTSAPATAPATVPSVKTPPQKRSGTKRPRTAVPKEDDPNATIDIDDMQLEREKLSSSLDPQPRPNCTAVKMGAEDLRSFLNKNENFDLVHEKVSDVLHQETHPAKLVLDTINDPSSSNMKGNNSFRLGLSLDRCLTLLEQLRKLKHQNNPKVTDEASKFARDWKTKLESTNKNDPLEVLCFLQFLAAFSLANLFKPGWLLGLLDTDYWKSKAPDLCQVLGLVEEIPKFIKDLGRKRQLEAIKYVYALDMVDKFPPADLLNDHYSFCTKKNAKKLSKRNTNPVKMGAINRELKALKDIAKCVEDYNIKSRFKPSFLEGRIKQLEKQGEEMTMALENRTTKVKPIKPKPKCNGGKDVPATGTTAIAPEPAPEPASAPSISSSSLPIPDTNKVASPLPVSATNSKTESEQDDRNKRRKTEPPKPSGKGTSFVHSVQPAKPQPFFHSIPPPRPQHPGFLMNPGVHYVNAPPRHYSLTGHPQENIHPSFCHPGIGPNYYWNRPDNFGHGLPMPFRRY</sequence>
<evidence type="ECO:0000256" key="2">
    <source>
        <dbReference type="ARBA" id="ARBA00022473"/>
    </source>
</evidence>
<protein>
    <recommendedName>
        <fullName evidence="9">FRIGIDA-like protein</fullName>
    </recommendedName>
</protein>
<feature type="region of interest" description="Disordered" evidence="6">
    <location>
        <begin position="1012"/>
        <end position="1127"/>
    </location>
</feature>
<dbReference type="EMBL" id="JAKUCV010002050">
    <property type="protein sequence ID" value="KAJ4844117.1"/>
    <property type="molecule type" value="Genomic_DNA"/>
</dbReference>
<keyword evidence="5" id="KW-0175">Coiled coil</keyword>
<feature type="compositionally biased region" description="Low complexity" evidence="6">
    <location>
        <begin position="1051"/>
        <end position="1063"/>
    </location>
</feature>